<evidence type="ECO:0000256" key="4">
    <source>
        <dbReference type="ARBA" id="ARBA00022989"/>
    </source>
</evidence>
<dbReference type="PANTHER" id="PTHR33545">
    <property type="entry name" value="UPF0750 MEMBRANE PROTEIN YITT-RELATED"/>
    <property type="match status" value="1"/>
</dbReference>
<keyword evidence="4 6" id="KW-1133">Transmembrane helix</keyword>
<dbReference type="PIRSF" id="PIRSF006483">
    <property type="entry name" value="Membrane_protein_YitT"/>
    <property type="match status" value="1"/>
</dbReference>
<dbReference type="InterPro" id="IPR015867">
    <property type="entry name" value="N-reg_PII/ATP_PRibTrfase_C"/>
</dbReference>
<evidence type="ECO:0000256" key="3">
    <source>
        <dbReference type="ARBA" id="ARBA00022692"/>
    </source>
</evidence>
<evidence type="ECO:0000256" key="2">
    <source>
        <dbReference type="ARBA" id="ARBA00022475"/>
    </source>
</evidence>
<organism evidence="8 9">
    <name type="scientific">Kandleria vitulina</name>
    <dbReference type="NCBI Taxonomy" id="1630"/>
    <lineage>
        <taxon>Bacteria</taxon>
        <taxon>Bacillati</taxon>
        <taxon>Bacillota</taxon>
        <taxon>Erysipelotrichia</taxon>
        <taxon>Erysipelotrichales</taxon>
        <taxon>Coprobacillaceae</taxon>
        <taxon>Kandleria</taxon>
    </lineage>
</organism>
<dbReference type="GO" id="GO:0005886">
    <property type="term" value="C:plasma membrane"/>
    <property type="evidence" value="ECO:0007669"/>
    <property type="project" value="UniProtKB-SubCell"/>
</dbReference>
<dbReference type="EMBL" id="FNNF01000002">
    <property type="protein sequence ID" value="SDW03385.1"/>
    <property type="molecule type" value="Genomic_DNA"/>
</dbReference>
<feature type="transmembrane region" description="Helical" evidence="6">
    <location>
        <begin position="176"/>
        <end position="193"/>
    </location>
</feature>
<dbReference type="AlphaFoldDB" id="A0A1H2Q8H3"/>
<sequence>MNSQNKYLRLFVHLILVLIGNIILAFGIDAFALPSKLIVSGSSGVGIIIKQFLPVIDISTTVFIINMLALVVGYFYLGKEFIAGTLVSSFAFPFFLAFFDNIPSLAHLTNDRLLSAIFAGICTGIGLGIVFRVGYSTGGLDIPPVIFNKKFGFSVGTMINVFDLVILIGQIPFSNFEGILYGIICVLVSTYLIDRAMMLGESNVQVIIISDRYEEIARMIYRDVDRGVTFLNVTTGYLRNETKAILVILSRRQYTSFNEDVQKIDPYAFVIASDVHSVKGRGFTLPDINLPRNY</sequence>
<dbReference type="OrthoDB" id="1758221at2"/>
<keyword evidence="5 6" id="KW-0472">Membrane</keyword>
<name>A0A1H2Q8H3_9FIRM</name>
<feature type="domain" description="DUF2179" evidence="7">
    <location>
        <begin position="226"/>
        <end position="280"/>
    </location>
</feature>
<dbReference type="PANTHER" id="PTHR33545:SF5">
    <property type="entry name" value="UPF0750 MEMBRANE PROTEIN YITT"/>
    <property type="match status" value="1"/>
</dbReference>
<dbReference type="CDD" id="cd16380">
    <property type="entry name" value="YitT_C"/>
    <property type="match status" value="1"/>
</dbReference>
<gene>
    <name evidence="8" type="ORF">SAMN04487759_102109</name>
</gene>
<protein>
    <submittedName>
        <fullName evidence="8">Uncharacterized membrane-anchored protein YitT, contains DUF161 and DUF2179 domains</fullName>
    </submittedName>
</protein>
<feature type="transmembrane region" description="Helical" evidence="6">
    <location>
        <begin position="81"/>
        <end position="101"/>
    </location>
</feature>
<dbReference type="Gene3D" id="3.30.70.120">
    <property type="match status" value="1"/>
</dbReference>
<dbReference type="InterPro" id="IPR019264">
    <property type="entry name" value="DUF2179"/>
</dbReference>
<dbReference type="STRING" id="1630.SAMN05216514_10448"/>
<feature type="transmembrane region" description="Helical" evidence="6">
    <location>
        <begin position="151"/>
        <end position="169"/>
    </location>
</feature>
<feature type="transmembrane region" description="Helical" evidence="6">
    <location>
        <begin position="113"/>
        <end position="131"/>
    </location>
</feature>
<dbReference type="InterPro" id="IPR003740">
    <property type="entry name" value="YitT"/>
</dbReference>
<evidence type="ECO:0000256" key="5">
    <source>
        <dbReference type="ARBA" id="ARBA00023136"/>
    </source>
</evidence>
<keyword evidence="3 6" id="KW-0812">Transmembrane</keyword>
<reference evidence="8 9" key="1">
    <citation type="submission" date="2016-10" db="EMBL/GenBank/DDBJ databases">
        <authorList>
            <person name="de Groot N.N."/>
        </authorList>
    </citation>
    <scope>NUCLEOTIDE SEQUENCE [LARGE SCALE GENOMIC DNA]</scope>
    <source>
        <strain evidence="8 9">S3b</strain>
    </source>
</reference>
<dbReference type="Proteomes" id="UP000182429">
    <property type="component" value="Unassembled WGS sequence"/>
</dbReference>
<keyword evidence="2" id="KW-1003">Cell membrane</keyword>
<dbReference type="eggNOG" id="COG1284">
    <property type="taxonomic scope" value="Bacteria"/>
</dbReference>
<dbReference type="Pfam" id="PF10035">
    <property type="entry name" value="DUF2179"/>
    <property type="match status" value="1"/>
</dbReference>
<dbReference type="Pfam" id="PF02588">
    <property type="entry name" value="YitT_membrane"/>
    <property type="match status" value="1"/>
</dbReference>
<proteinExistence type="predicted"/>
<evidence type="ECO:0000256" key="1">
    <source>
        <dbReference type="ARBA" id="ARBA00004651"/>
    </source>
</evidence>
<feature type="transmembrane region" description="Helical" evidence="6">
    <location>
        <begin position="52"/>
        <end position="75"/>
    </location>
</feature>
<evidence type="ECO:0000313" key="9">
    <source>
        <dbReference type="Proteomes" id="UP000182429"/>
    </source>
</evidence>
<accession>A0A1H2Q8H3</accession>
<dbReference type="RefSeq" id="WP_074685406.1">
    <property type="nucleotide sequence ID" value="NZ_FNNF01000002.1"/>
</dbReference>
<evidence type="ECO:0000259" key="7">
    <source>
        <dbReference type="Pfam" id="PF10035"/>
    </source>
</evidence>
<feature type="transmembrane region" description="Helical" evidence="6">
    <location>
        <begin position="12"/>
        <end position="32"/>
    </location>
</feature>
<evidence type="ECO:0000256" key="6">
    <source>
        <dbReference type="SAM" id="Phobius"/>
    </source>
</evidence>
<evidence type="ECO:0000313" key="8">
    <source>
        <dbReference type="EMBL" id="SDW03385.1"/>
    </source>
</evidence>
<comment type="subcellular location">
    <subcellularLocation>
        <location evidence="1">Cell membrane</location>
        <topology evidence="1">Multi-pass membrane protein</topology>
    </subcellularLocation>
</comment>
<dbReference type="InterPro" id="IPR051461">
    <property type="entry name" value="UPF0750_membrane"/>
</dbReference>